<keyword evidence="2" id="KW-0472">Membrane</keyword>
<dbReference type="OrthoDB" id="2020015at2759"/>
<evidence type="ECO:0000256" key="2">
    <source>
        <dbReference type="SAM" id="Phobius"/>
    </source>
</evidence>
<protein>
    <submittedName>
        <fullName evidence="3">Uncharacterized protein</fullName>
    </submittedName>
</protein>
<reference evidence="3 4" key="1">
    <citation type="journal article" date="2008" name="Nature">
        <title>The Phaeodactylum genome reveals the evolutionary history of diatom genomes.</title>
        <authorList>
            <person name="Bowler C."/>
            <person name="Allen A.E."/>
            <person name="Badger J.H."/>
            <person name="Grimwood J."/>
            <person name="Jabbari K."/>
            <person name="Kuo A."/>
            <person name="Maheswari U."/>
            <person name="Martens C."/>
            <person name="Maumus F."/>
            <person name="Otillar R.P."/>
            <person name="Rayko E."/>
            <person name="Salamov A."/>
            <person name="Vandepoele K."/>
            <person name="Beszteri B."/>
            <person name="Gruber A."/>
            <person name="Heijde M."/>
            <person name="Katinka M."/>
            <person name="Mock T."/>
            <person name="Valentin K."/>
            <person name="Verret F."/>
            <person name="Berges J.A."/>
            <person name="Brownlee C."/>
            <person name="Cadoret J.P."/>
            <person name="Chiovitti A."/>
            <person name="Choi C.J."/>
            <person name="Coesel S."/>
            <person name="De Martino A."/>
            <person name="Detter J.C."/>
            <person name="Durkin C."/>
            <person name="Falciatore A."/>
            <person name="Fournet J."/>
            <person name="Haruta M."/>
            <person name="Huysman M.J."/>
            <person name="Jenkins B.D."/>
            <person name="Jiroutova K."/>
            <person name="Jorgensen R.E."/>
            <person name="Joubert Y."/>
            <person name="Kaplan A."/>
            <person name="Kroger N."/>
            <person name="Kroth P.G."/>
            <person name="La Roche J."/>
            <person name="Lindquist E."/>
            <person name="Lommer M."/>
            <person name="Martin-Jezequel V."/>
            <person name="Lopez P.J."/>
            <person name="Lucas S."/>
            <person name="Mangogna M."/>
            <person name="McGinnis K."/>
            <person name="Medlin L.K."/>
            <person name="Montsant A."/>
            <person name="Oudot-Le Secq M.P."/>
            <person name="Napoli C."/>
            <person name="Obornik M."/>
            <person name="Parker M.S."/>
            <person name="Petit J.L."/>
            <person name="Porcel B.M."/>
            <person name="Poulsen N."/>
            <person name="Robison M."/>
            <person name="Rychlewski L."/>
            <person name="Rynearson T.A."/>
            <person name="Schmutz J."/>
            <person name="Shapiro H."/>
            <person name="Siaut M."/>
            <person name="Stanley M."/>
            <person name="Sussman M.R."/>
            <person name="Taylor A.R."/>
            <person name="Vardi A."/>
            <person name="von Dassow P."/>
            <person name="Vyverman W."/>
            <person name="Willis A."/>
            <person name="Wyrwicz L.S."/>
            <person name="Rokhsar D.S."/>
            <person name="Weissenbach J."/>
            <person name="Armbrust E.V."/>
            <person name="Green B.R."/>
            <person name="Van de Peer Y."/>
            <person name="Grigoriev I.V."/>
        </authorList>
    </citation>
    <scope>NUCLEOTIDE SEQUENCE [LARGE SCALE GENOMIC DNA]</scope>
    <source>
        <strain evidence="3 4">CCAP 1055/1</strain>
    </source>
</reference>
<evidence type="ECO:0000313" key="4">
    <source>
        <dbReference type="Proteomes" id="UP000000759"/>
    </source>
</evidence>
<keyword evidence="2" id="KW-0812">Transmembrane</keyword>
<dbReference type="Pfam" id="PF12576">
    <property type="entry name" value="DUF3754"/>
    <property type="match status" value="1"/>
</dbReference>
<reference evidence="4" key="2">
    <citation type="submission" date="2008-08" db="EMBL/GenBank/DDBJ databases">
        <authorList>
            <consortium name="Diatom Consortium"/>
            <person name="Grigoriev I."/>
            <person name="Grimwood J."/>
            <person name="Kuo A."/>
            <person name="Otillar R.P."/>
            <person name="Salamov A."/>
            <person name="Detter J.C."/>
            <person name="Lindquist E."/>
            <person name="Shapiro H."/>
            <person name="Lucas S."/>
            <person name="Glavina del Rio T."/>
            <person name="Pitluck S."/>
            <person name="Rokhsar D."/>
            <person name="Bowler C."/>
        </authorList>
    </citation>
    <scope>GENOME REANNOTATION</scope>
    <source>
        <strain evidence="4">CCAP 1055/1</strain>
    </source>
</reference>
<name>B7GD64_PHATC</name>
<gene>
    <name evidence="3" type="ORF">PHATRDRAFT_50168</name>
</gene>
<dbReference type="PANTHER" id="PTHR33645:SF2">
    <property type="entry name" value="FAMILY PROTEIN, PUTATIVE (DUF3754)-RELATED"/>
    <property type="match status" value="1"/>
</dbReference>
<sequence>MVCSVGSQTTSGLSVINRARNFRKSSSQAFAAATLLVLNFYGTTAFIPPKHRLGSPISEACNILKEREWILHSSTEERRAVKAEISTQESVSEGRINGASVGTHEENLSNETDADPVCRIVAASDGKLPTSPSMLPTYLSKEPHLLRRLDGIYHAMAHDETRQLKYMADSLQNKEKDRILYSLGEERNFVSVTRTSLEDAGFELLSRRDLDLCDALNAGYLLRLSILPELSRLDPSIAKDFYPERFRQGKALDPDELLFDGRVLVYWRGYDQEVSRGRLLLPKIDYLQASLVQRSAAWVKDKLDRFERILYFKYLRTSRRVGSALRAQMDSAVDIVPSKRFSTVLRGQFEANSTSINTTGIVKAVSPGNIIRLNRYGGSKIKFVGSPDPTAALTPFVFCEQNEEYCDPCPRSPQKSFRTLTEDRRDRNVDQSFFQCNSLSDSGLKCPYDIEQSQQGTIAPPSQLLKRVTISNLVDFFTRKGRRSLLKTLFSKSELVEPTYKEVFVVWRPLSDRRPKMPAIRPPKFAYDLADMFDIEGLLPKKETAPAEAPHRVEIRAFSDVPMANLPAVLPSTKLVFRPADAFVFDFISFFSFFVVFGSLKFDNPKLDLLAVLSVSLWLFRTFIRYSNKLARYDLLVKKFLTSKITHRNSGALKYIATEAGSQRATRAALVHSWLSRLSPEELLDATVLAREGTKAVNNLVRGDREVRVDMDASLNDLEDLGLISRQGAKVVVVTDDSQVVGHLKRAWNDVFDGRLSLKTLVGRRHEQSRHESID</sequence>
<dbReference type="PANTHER" id="PTHR33645">
    <property type="entry name" value="AMINOPEPTIDASE (DUF3754)"/>
    <property type="match status" value="1"/>
</dbReference>
<dbReference type="OMA" id="DVPMANI"/>
<evidence type="ECO:0000313" key="3">
    <source>
        <dbReference type="EMBL" id="EEC43445.1"/>
    </source>
</evidence>
<keyword evidence="2" id="KW-1133">Transmembrane helix</keyword>
<evidence type="ECO:0000256" key="1">
    <source>
        <dbReference type="SAM" id="MobiDB-lite"/>
    </source>
</evidence>
<proteinExistence type="predicted"/>
<dbReference type="InterPro" id="IPR022227">
    <property type="entry name" value="DUF3754"/>
</dbReference>
<dbReference type="InParanoid" id="B7GD64"/>
<dbReference type="PaxDb" id="2850-Phatr50168"/>
<dbReference type="KEGG" id="pti:PHATRDRAFT_50168"/>
<feature type="region of interest" description="Disordered" evidence="1">
    <location>
        <begin position="81"/>
        <end position="110"/>
    </location>
</feature>
<dbReference type="eggNOG" id="ENOG502QUZS">
    <property type="taxonomic scope" value="Eukaryota"/>
</dbReference>
<feature type="transmembrane region" description="Helical" evidence="2">
    <location>
        <begin position="29"/>
        <end position="47"/>
    </location>
</feature>
<keyword evidence="4" id="KW-1185">Reference proteome</keyword>
<dbReference type="EMBL" id="CM000629">
    <property type="protein sequence ID" value="EEC43445.1"/>
    <property type="molecule type" value="Genomic_DNA"/>
</dbReference>
<dbReference type="GeneID" id="7198947"/>
<dbReference type="Proteomes" id="UP000000759">
    <property type="component" value="Chromosome 27"/>
</dbReference>
<accession>B7GD64</accession>
<dbReference type="AlphaFoldDB" id="B7GD64"/>
<dbReference type="HOGENOM" id="CLU_343093_0_0_1"/>
<dbReference type="RefSeq" id="XP_002184998.1">
    <property type="nucleotide sequence ID" value="XM_002184962.1"/>
</dbReference>
<organism evidence="3 4">
    <name type="scientific">Phaeodactylum tricornutum (strain CCAP 1055/1)</name>
    <dbReference type="NCBI Taxonomy" id="556484"/>
    <lineage>
        <taxon>Eukaryota</taxon>
        <taxon>Sar</taxon>
        <taxon>Stramenopiles</taxon>
        <taxon>Ochrophyta</taxon>
        <taxon>Bacillariophyta</taxon>
        <taxon>Bacillariophyceae</taxon>
        <taxon>Bacillariophycidae</taxon>
        <taxon>Naviculales</taxon>
        <taxon>Phaeodactylaceae</taxon>
        <taxon>Phaeodactylum</taxon>
    </lineage>
</organism>